<gene>
    <name evidence="2" type="ORF">AZ468_23450</name>
</gene>
<sequence length="67" mass="7542">MKCIIGFESQLYIGQLANQKTTDETCLAKNALDKPDSPVHETDLDMATSQYQRSHTKERSIRTTPVS</sequence>
<protein>
    <submittedName>
        <fullName evidence="2">Uncharacterized protein</fullName>
    </submittedName>
</protein>
<dbReference type="AlphaFoldDB" id="A0A178JA34"/>
<proteinExistence type="predicted"/>
<evidence type="ECO:0000313" key="3">
    <source>
        <dbReference type="Proteomes" id="UP000094761"/>
    </source>
</evidence>
<reference evidence="2 3" key="1">
    <citation type="submission" date="2016-03" db="EMBL/GenBank/DDBJ databases">
        <title>Draft genome sequence of the Vibrio tubiashii subs. europaeus.</title>
        <authorList>
            <person name="Spinard E."/>
            <person name="Dubert J."/>
            <person name="Nelson D.R."/>
            <person name="Barja J.L."/>
        </authorList>
    </citation>
    <scope>NUCLEOTIDE SEQUENCE [LARGE SCALE GENOMIC DNA]</scope>
    <source>
        <strain evidence="3">PP-638</strain>
    </source>
</reference>
<name>A0A178JA34_9VIBR</name>
<organism evidence="2 3">
    <name type="scientific">Vibrio europaeus</name>
    <dbReference type="NCBI Taxonomy" id="300876"/>
    <lineage>
        <taxon>Bacteria</taxon>
        <taxon>Pseudomonadati</taxon>
        <taxon>Pseudomonadota</taxon>
        <taxon>Gammaproteobacteria</taxon>
        <taxon>Vibrionales</taxon>
        <taxon>Vibrionaceae</taxon>
        <taxon>Vibrio</taxon>
        <taxon>Vibrio oreintalis group</taxon>
    </lineage>
</organism>
<evidence type="ECO:0000313" key="2">
    <source>
        <dbReference type="EMBL" id="OAM98469.1"/>
    </source>
</evidence>
<feature type="compositionally biased region" description="Basic and acidic residues" evidence="1">
    <location>
        <begin position="31"/>
        <end position="43"/>
    </location>
</feature>
<dbReference type="Proteomes" id="UP000094761">
    <property type="component" value="Unassembled WGS sequence"/>
</dbReference>
<accession>A0A178JA34</accession>
<dbReference type="EMBL" id="LUAX01000007">
    <property type="protein sequence ID" value="OAM98469.1"/>
    <property type="molecule type" value="Genomic_DNA"/>
</dbReference>
<comment type="caution">
    <text evidence="2">The sequence shown here is derived from an EMBL/GenBank/DDBJ whole genome shotgun (WGS) entry which is preliminary data.</text>
</comment>
<feature type="region of interest" description="Disordered" evidence="1">
    <location>
        <begin position="31"/>
        <end position="67"/>
    </location>
</feature>
<evidence type="ECO:0000256" key="1">
    <source>
        <dbReference type="SAM" id="MobiDB-lite"/>
    </source>
</evidence>